<keyword evidence="1" id="KW-0812">Transmembrane</keyword>
<evidence type="ECO:0000256" key="1">
    <source>
        <dbReference type="SAM" id="Phobius"/>
    </source>
</evidence>
<protein>
    <submittedName>
        <fullName evidence="2">Uncharacterized protein</fullName>
    </submittedName>
</protein>
<dbReference type="EMBL" id="AP011705">
    <property type="protein sequence ID" value="BAL54975.1"/>
    <property type="molecule type" value="Genomic_DNA"/>
</dbReference>
<sequence>MKNKPFEMQWREARERHRSELARQIFLPLVLLSLLTIALLFWIVLREGERVNAVAALATIWLILPLLCLGGGWLALLIGLIYLLAQALSAFPAMAQQVQLFNWRLQRRARHLADRAVAPFFRLHEGGAMIEKALRLIHPAKYGGVDGRDAFLED</sequence>
<feature type="transmembrane region" description="Helical" evidence="1">
    <location>
        <begin position="21"/>
        <end position="45"/>
    </location>
</feature>
<dbReference type="AlphaFoldDB" id="H5SFN9"/>
<gene>
    <name evidence="2" type="ORF">HGMM_F22C05C21</name>
</gene>
<keyword evidence="1" id="KW-1133">Transmembrane helix</keyword>
<proteinExistence type="predicted"/>
<evidence type="ECO:0000313" key="2">
    <source>
        <dbReference type="EMBL" id="BAL54975.1"/>
    </source>
</evidence>
<reference evidence="2" key="1">
    <citation type="journal article" date="2005" name="Environ. Microbiol.">
        <title>Genetic and functional properties of uncultivated thermophilic crenarchaeotes from a subsurface gold mine as revealed by analysis of genome fragments.</title>
        <authorList>
            <person name="Nunoura T."/>
            <person name="Hirayama H."/>
            <person name="Takami H."/>
            <person name="Oida H."/>
            <person name="Nishi S."/>
            <person name="Shimamura S."/>
            <person name="Suzuki Y."/>
            <person name="Inagaki F."/>
            <person name="Takai K."/>
            <person name="Nealson K.H."/>
            <person name="Horikoshi K."/>
        </authorList>
    </citation>
    <scope>NUCLEOTIDE SEQUENCE</scope>
</reference>
<keyword evidence="1" id="KW-0472">Membrane</keyword>
<organism evidence="2">
    <name type="scientific">uncultured Chloroflexota bacterium</name>
    <dbReference type="NCBI Taxonomy" id="166587"/>
    <lineage>
        <taxon>Bacteria</taxon>
        <taxon>Bacillati</taxon>
        <taxon>Chloroflexota</taxon>
        <taxon>environmental samples</taxon>
    </lineage>
</organism>
<reference evidence="2" key="2">
    <citation type="journal article" date="2012" name="PLoS ONE">
        <title>A Deeply Branching Thermophilic Bacterium with an Ancient Acetyl-CoA Pathway Dominates a Subsurface Ecosystem.</title>
        <authorList>
            <person name="Takami H."/>
            <person name="Noguchi H."/>
            <person name="Takaki Y."/>
            <person name="Uchiyama I."/>
            <person name="Toyoda A."/>
            <person name="Nishi S."/>
            <person name="Chee G.-J."/>
            <person name="Arai W."/>
            <person name="Nunoura T."/>
            <person name="Itoh T."/>
            <person name="Hattori M."/>
            <person name="Takai K."/>
        </authorList>
    </citation>
    <scope>NUCLEOTIDE SEQUENCE</scope>
</reference>
<accession>H5SFN9</accession>
<name>H5SFN9_9CHLR</name>
<feature type="transmembrane region" description="Helical" evidence="1">
    <location>
        <begin position="51"/>
        <end position="84"/>
    </location>
</feature>